<evidence type="ECO:0008006" key="4">
    <source>
        <dbReference type="Google" id="ProtNLM"/>
    </source>
</evidence>
<sequence length="83" mass="9532">MDQPIERVTARGKGISRRRQAEPDGPRMTMRVYRVSSETGAVTEELGKVIVMIKDKLAPLQSSQFPPCECPLHRDRSAPWYRY</sequence>
<dbReference type="RefSeq" id="WP_358642728.1">
    <property type="nucleotide sequence ID" value="NZ_JBFACG010000019.1"/>
</dbReference>
<name>A0ABW8LRE3_9ACTN</name>
<protein>
    <recommendedName>
        <fullName evidence="4">Transposase</fullName>
    </recommendedName>
</protein>
<reference evidence="2 3" key="1">
    <citation type="submission" date="2024-11" db="EMBL/GenBank/DDBJ databases">
        <title>The Natural Products Discovery Center: Release of the First 8490 Sequenced Strains for Exploring Actinobacteria Biosynthetic Diversity.</title>
        <authorList>
            <person name="Kalkreuter E."/>
            <person name="Kautsar S.A."/>
            <person name="Yang D."/>
            <person name="Bader C.D."/>
            <person name="Teijaro C.N."/>
            <person name="Fluegel L."/>
            <person name="Davis C.M."/>
            <person name="Simpson J.R."/>
            <person name="Lauterbach L."/>
            <person name="Steele A.D."/>
            <person name="Gui C."/>
            <person name="Meng S."/>
            <person name="Li G."/>
            <person name="Viehrig K."/>
            <person name="Ye F."/>
            <person name="Su P."/>
            <person name="Kiefer A.F."/>
            <person name="Nichols A."/>
            <person name="Cepeda A.J."/>
            <person name="Yan W."/>
            <person name="Fan B."/>
            <person name="Jiang Y."/>
            <person name="Adhikari A."/>
            <person name="Zheng C.-J."/>
            <person name="Schuster L."/>
            <person name="Cowan T.M."/>
            <person name="Smanski M.J."/>
            <person name="Chevrette M.G."/>
            <person name="De Carvalho L.P.S."/>
            <person name="Shen B."/>
        </authorList>
    </citation>
    <scope>NUCLEOTIDE SEQUENCE [LARGE SCALE GENOMIC DNA]</scope>
    <source>
        <strain evidence="2 3">NPDC020863</strain>
    </source>
</reference>
<gene>
    <name evidence="2" type="ORF">ACI2L5_26615</name>
</gene>
<comment type="caution">
    <text evidence="2">The sequence shown here is derived from an EMBL/GenBank/DDBJ whole genome shotgun (WGS) entry which is preliminary data.</text>
</comment>
<evidence type="ECO:0000256" key="1">
    <source>
        <dbReference type="SAM" id="MobiDB-lite"/>
    </source>
</evidence>
<accession>A0ABW8LRE3</accession>
<keyword evidence="3" id="KW-1185">Reference proteome</keyword>
<proteinExistence type="predicted"/>
<feature type="region of interest" description="Disordered" evidence="1">
    <location>
        <begin position="1"/>
        <end position="27"/>
    </location>
</feature>
<dbReference type="Proteomes" id="UP001620295">
    <property type="component" value="Unassembled WGS sequence"/>
</dbReference>
<evidence type="ECO:0000313" key="3">
    <source>
        <dbReference type="Proteomes" id="UP001620295"/>
    </source>
</evidence>
<dbReference type="EMBL" id="JBJDQH010000009">
    <property type="protein sequence ID" value="MFK4268491.1"/>
    <property type="molecule type" value="Genomic_DNA"/>
</dbReference>
<organism evidence="2 3">
    <name type="scientific">Streptomyces milbemycinicus</name>
    <dbReference type="NCBI Taxonomy" id="476552"/>
    <lineage>
        <taxon>Bacteria</taxon>
        <taxon>Bacillati</taxon>
        <taxon>Actinomycetota</taxon>
        <taxon>Actinomycetes</taxon>
        <taxon>Kitasatosporales</taxon>
        <taxon>Streptomycetaceae</taxon>
        <taxon>Streptomyces</taxon>
    </lineage>
</organism>
<evidence type="ECO:0000313" key="2">
    <source>
        <dbReference type="EMBL" id="MFK4268491.1"/>
    </source>
</evidence>